<feature type="region of interest" description="Disordered" evidence="1">
    <location>
        <begin position="39"/>
        <end position="58"/>
    </location>
</feature>
<protein>
    <submittedName>
        <fullName evidence="2">Uncharacterized protein</fullName>
    </submittedName>
</protein>
<proteinExistence type="predicted"/>
<gene>
    <name evidence="2" type="ORF">HGRIS_000477</name>
</gene>
<evidence type="ECO:0000313" key="3">
    <source>
        <dbReference type="Proteomes" id="UP001556367"/>
    </source>
</evidence>
<name>A0ABR3JRB6_9AGAR</name>
<evidence type="ECO:0000313" key="2">
    <source>
        <dbReference type="EMBL" id="KAL0958332.1"/>
    </source>
</evidence>
<feature type="compositionally biased region" description="Polar residues" evidence="1">
    <location>
        <begin position="75"/>
        <end position="97"/>
    </location>
</feature>
<dbReference type="Gene3D" id="3.60.130.30">
    <property type="match status" value="1"/>
</dbReference>
<evidence type="ECO:0000256" key="1">
    <source>
        <dbReference type="SAM" id="MobiDB-lite"/>
    </source>
</evidence>
<comment type="caution">
    <text evidence="2">The sequence shown here is derived from an EMBL/GenBank/DDBJ whole genome shotgun (WGS) entry which is preliminary data.</text>
</comment>
<keyword evidence="3" id="KW-1185">Reference proteome</keyword>
<feature type="region of interest" description="Disordered" evidence="1">
    <location>
        <begin position="75"/>
        <end position="113"/>
    </location>
</feature>
<reference evidence="3" key="1">
    <citation type="submission" date="2024-06" db="EMBL/GenBank/DDBJ databases">
        <title>Multi-omics analyses provide insights into the biosynthesis of the anticancer antibiotic pleurotin in Hohenbuehelia grisea.</title>
        <authorList>
            <person name="Weaver J.A."/>
            <person name="Alberti F."/>
        </authorList>
    </citation>
    <scope>NUCLEOTIDE SEQUENCE [LARGE SCALE GENOMIC DNA]</scope>
    <source>
        <strain evidence="3">T-177</strain>
    </source>
</reference>
<sequence length="491" mass="53521">MAGPSFGPFGPSGAPIYGAFEFSIARALERESVLRNAPSSAIWGDSPLTTPEATPEPEERRCIADNIEASSTWCATNPDTKVIPGQSQASTTAQGIHNTEEACGSTSQGRMSLGDDIPTSSPSEFSPYGLSTKWSHLSPSDQRRHMKRWLKRAKGGKAEGIVKGVTKRKKQKASPLQAAMDFHSLPVARSAWVGIREVEPDQRVYTLDELVGPGGLGMTFVDWNGTDNRPILDIEHTVGTVLLGRPSGPEWHGVAGAAANILANAHDKLKVDDAYSNRRRSFLAMATGVSFGGGQTHPMNIQQHGEDNDQILRGVASTPEFRRISGFASRGFLNWAPKVHRRYEENMTTLEQADASLARPFETSPWAAATFNFGPKTVCLPHLDSANLPWGWCAITALGQFDPDKGGHLVLWDYGLVIRFPPGSTILVASAIRGRAVQMGVQRPSLGASSNPARARKTELAKREVDRGRRWMDGYALFKKYTLFEKDAQNE</sequence>
<dbReference type="EMBL" id="JASNQZ010000004">
    <property type="protein sequence ID" value="KAL0958332.1"/>
    <property type="molecule type" value="Genomic_DNA"/>
</dbReference>
<organism evidence="2 3">
    <name type="scientific">Hohenbuehelia grisea</name>
    <dbReference type="NCBI Taxonomy" id="104357"/>
    <lineage>
        <taxon>Eukaryota</taxon>
        <taxon>Fungi</taxon>
        <taxon>Dikarya</taxon>
        <taxon>Basidiomycota</taxon>
        <taxon>Agaricomycotina</taxon>
        <taxon>Agaricomycetes</taxon>
        <taxon>Agaricomycetidae</taxon>
        <taxon>Agaricales</taxon>
        <taxon>Pleurotineae</taxon>
        <taxon>Pleurotaceae</taxon>
        <taxon>Hohenbuehelia</taxon>
    </lineage>
</organism>
<accession>A0ABR3JRB6</accession>
<dbReference type="Proteomes" id="UP001556367">
    <property type="component" value="Unassembled WGS sequence"/>
</dbReference>